<dbReference type="Proteomes" id="UP000218334">
    <property type="component" value="Unassembled WGS sequence"/>
</dbReference>
<evidence type="ECO:0000256" key="2">
    <source>
        <dbReference type="SAM" id="Phobius"/>
    </source>
</evidence>
<keyword evidence="2" id="KW-0812">Transmembrane</keyword>
<dbReference type="EMBL" id="KZ293424">
    <property type="protein sequence ID" value="PBK71094.1"/>
    <property type="molecule type" value="Genomic_DNA"/>
</dbReference>
<keyword evidence="2" id="KW-1133">Transmembrane helix</keyword>
<name>A0A2H3BQ87_9AGAR</name>
<proteinExistence type="predicted"/>
<evidence type="ECO:0000256" key="1">
    <source>
        <dbReference type="SAM" id="MobiDB-lite"/>
    </source>
</evidence>
<reference evidence="4" key="1">
    <citation type="journal article" date="2017" name="Nat. Ecol. Evol.">
        <title>Genome expansion and lineage-specific genetic innovations in the forest pathogenic fungi Armillaria.</title>
        <authorList>
            <person name="Sipos G."/>
            <person name="Prasanna A.N."/>
            <person name="Walter M.C."/>
            <person name="O'Connor E."/>
            <person name="Balint B."/>
            <person name="Krizsan K."/>
            <person name="Kiss B."/>
            <person name="Hess J."/>
            <person name="Varga T."/>
            <person name="Slot J."/>
            <person name="Riley R."/>
            <person name="Boka B."/>
            <person name="Rigling D."/>
            <person name="Barry K."/>
            <person name="Lee J."/>
            <person name="Mihaltcheva S."/>
            <person name="LaButti K."/>
            <person name="Lipzen A."/>
            <person name="Waldron R."/>
            <person name="Moloney N.M."/>
            <person name="Sperisen C."/>
            <person name="Kredics L."/>
            <person name="Vagvoelgyi C."/>
            <person name="Patrignani A."/>
            <person name="Fitzpatrick D."/>
            <person name="Nagy I."/>
            <person name="Doyle S."/>
            <person name="Anderson J.B."/>
            <person name="Grigoriev I.V."/>
            <person name="Gueldener U."/>
            <person name="Muensterkoetter M."/>
            <person name="Nagy L.G."/>
        </authorList>
    </citation>
    <scope>NUCLEOTIDE SEQUENCE [LARGE SCALE GENOMIC DNA]</scope>
    <source>
        <strain evidence="4">28-4</strain>
    </source>
</reference>
<feature type="compositionally biased region" description="Acidic residues" evidence="1">
    <location>
        <begin position="1"/>
        <end position="12"/>
    </location>
</feature>
<dbReference type="AlphaFoldDB" id="A0A2H3BQ87"/>
<keyword evidence="4" id="KW-1185">Reference proteome</keyword>
<gene>
    <name evidence="3" type="ORF">ARMSODRAFT_973578</name>
</gene>
<accession>A0A2H3BQ87</accession>
<keyword evidence="2" id="KW-0472">Membrane</keyword>
<organism evidence="3 4">
    <name type="scientific">Armillaria solidipes</name>
    <dbReference type="NCBI Taxonomy" id="1076256"/>
    <lineage>
        <taxon>Eukaryota</taxon>
        <taxon>Fungi</taxon>
        <taxon>Dikarya</taxon>
        <taxon>Basidiomycota</taxon>
        <taxon>Agaricomycotina</taxon>
        <taxon>Agaricomycetes</taxon>
        <taxon>Agaricomycetidae</taxon>
        <taxon>Agaricales</taxon>
        <taxon>Marasmiineae</taxon>
        <taxon>Physalacriaceae</taxon>
        <taxon>Armillaria</taxon>
    </lineage>
</organism>
<evidence type="ECO:0000313" key="4">
    <source>
        <dbReference type="Proteomes" id="UP000218334"/>
    </source>
</evidence>
<feature type="region of interest" description="Disordered" evidence="1">
    <location>
        <begin position="1"/>
        <end position="26"/>
    </location>
</feature>
<feature type="transmembrane region" description="Helical" evidence="2">
    <location>
        <begin position="249"/>
        <end position="271"/>
    </location>
</feature>
<sequence>MKWDGMAEDEDSQSQGPKFSDENACAEGSTIRHGSSIVGIGGWNNSVLRVDHANVFQGVVRILSPPASSRYVSQQKDTRGAKKKKDDQENPYTVACWTVPGTTQSARHFSYALVLTIVVTALPSINVFGHSYPKYRSILCTMTYCHLAKHQVQVGGGIEGDGNKDGKFCQFLKQHGALNPTLAPSRSLLSFRGQLPKHKTFALQRCPLNMSKRRHWALYTHCYQSLQDVVVTAVTKVEVNYKAGLRRHFVIPFSSAAVAVGGGKVLGYGLMRSGRH</sequence>
<evidence type="ECO:0000313" key="3">
    <source>
        <dbReference type="EMBL" id="PBK71094.1"/>
    </source>
</evidence>
<feature type="transmembrane region" description="Helical" evidence="2">
    <location>
        <begin position="109"/>
        <end position="129"/>
    </location>
</feature>
<protein>
    <submittedName>
        <fullName evidence="3">Uncharacterized protein</fullName>
    </submittedName>
</protein>